<sequence>MTMATSTHMRPSAAKIPAQQQQYCPATRGLLRAHGWRGCTVWTGSTKRPADPPPIHNRIRPHPHPPRPTSSKDTRPATRRLPRARAASFQASRQDVNRGLRARGSEGACIVSHRKGGAAQTRTRSGAGKERKHGETRPPHFGRAIPPLPRVLRVPSVVVPQLAWLRIGRILCASVSSSTMPESCGVTPTRTETPLASRSTAPRTPHPEQTVARSVRLAYPAQTRVRRNRSSGANARPRTNAARLLHTHRTQSNK</sequence>
<feature type="region of interest" description="Disordered" evidence="1">
    <location>
        <begin position="178"/>
        <end position="254"/>
    </location>
</feature>
<gene>
    <name evidence="2" type="ORF">B0H17DRAFT_1330703</name>
</gene>
<accession>A0AAD7GIP4</accession>
<feature type="compositionally biased region" description="Basic residues" evidence="1">
    <location>
        <begin position="245"/>
        <end position="254"/>
    </location>
</feature>
<protein>
    <submittedName>
        <fullName evidence="2">Uncharacterized protein</fullName>
    </submittedName>
</protein>
<feature type="compositionally biased region" description="Low complexity" evidence="1">
    <location>
        <begin position="84"/>
        <end position="94"/>
    </location>
</feature>
<organism evidence="2 3">
    <name type="scientific">Mycena rosella</name>
    <name type="common">Pink bonnet</name>
    <name type="synonym">Agaricus rosellus</name>
    <dbReference type="NCBI Taxonomy" id="1033263"/>
    <lineage>
        <taxon>Eukaryota</taxon>
        <taxon>Fungi</taxon>
        <taxon>Dikarya</taxon>
        <taxon>Basidiomycota</taxon>
        <taxon>Agaricomycotina</taxon>
        <taxon>Agaricomycetes</taxon>
        <taxon>Agaricomycetidae</taxon>
        <taxon>Agaricales</taxon>
        <taxon>Marasmiineae</taxon>
        <taxon>Mycenaceae</taxon>
        <taxon>Mycena</taxon>
    </lineage>
</organism>
<feature type="region of interest" description="Disordered" evidence="1">
    <location>
        <begin position="1"/>
        <end position="20"/>
    </location>
</feature>
<comment type="caution">
    <text evidence="2">The sequence shown here is derived from an EMBL/GenBank/DDBJ whole genome shotgun (WGS) entry which is preliminary data.</text>
</comment>
<dbReference type="AlphaFoldDB" id="A0AAD7GIP4"/>
<keyword evidence="3" id="KW-1185">Reference proteome</keyword>
<reference evidence="2" key="1">
    <citation type="submission" date="2023-03" db="EMBL/GenBank/DDBJ databases">
        <title>Massive genome expansion in bonnet fungi (Mycena s.s.) driven by repeated elements and novel gene families across ecological guilds.</title>
        <authorList>
            <consortium name="Lawrence Berkeley National Laboratory"/>
            <person name="Harder C.B."/>
            <person name="Miyauchi S."/>
            <person name="Viragh M."/>
            <person name="Kuo A."/>
            <person name="Thoen E."/>
            <person name="Andreopoulos B."/>
            <person name="Lu D."/>
            <person name="Skrede I."/>
            <person name="Drula E."/>
            <person name="Henrissat B."/>
            <person name="Morin E."/>
            <person name="Kohler A."/>
            <person name="Barry K."/>
            <person name="LaButti K."/>
            <person name="Morin E."/>
            <person name="Salamov A."/>
            <person name="Lipzen A."/>
            <person name="Mereny Z."/>
            <person name="Hegedus B."/>
            <person name="Baldrian P."/>
            <person name="Stursova M."/>
            <person name="Weitz H."/>
            <person name="Taylor A."/>
            <person name="Grigoriev I.V."/>
            <person name="Nagy L.G."/>
            <person name="Martin F."/>
            <person name="Kauserud H."/>
        </authorList>
    </citation>
    <scope>NUCLEOTIDE SEQUENCE</scope>
    <source>
        <strain evidence="2">CBHHK067</strain>
    </source>
</reference>
<evidence type="ECO:0000256" key="1">
    <source>
        <dbReference type="SAM" id="MobiDB-lite"/>
    </source>
</evidence>
<feature type="region of interest" description="Disordered" evidence="1">
    <location>
        <begin position="43"/>
        <end position="94"/>
    </location>
</feature>
<name>A0AAD7GIP4_MYCRO</name>
<evidence type="ECO:0000313" key="2">
    <source>
        <dbReference type="EMBL" id="KAJ7692740.1"/>
    </source>
</evidence>
<dbReference type="Proteomes" id="UP001221757">
    <property type="component" value="Unassembled WGS sequence"/>
</dbReference>
<evidence type="ECO:0000313" key="3">
    <source>
        <dbReference type="Proteomes" id="UP001221757"/>
    </source>
</evidence>
<feature type="compositionally biased region" description="Polar residues" evidence="1">
    <location>
        <begin position="178"/>
        <end position="202"/>
    </location>
</feature>
<feature type="region of interest" description="Disordered" evidence="1">
    <location>
        <begin position="112"/>
        <end position="143"/>
    </location>
</feature>
<dbReference type="EMBL" id="JARKIE010000050">
    <property type="protein sequence ID" value="KAJ7692740.1"/>
    <property type="molecule type" value="Genomic_DNA"/>
</dbReference>
<feature type="compositionally biased region" description="Basic and acidic residues" evidence="1">
    <location>
        <begin position="127"/>
        <end position="138"/>
    </location>
</feature>
<proteinExistence type="predicted"/>